<dbReference type="GeneID" id="44131978"/>
<dbReference type="GO" id="GO:0019698">
    <property type="term" value="P:D-galacturonate catabolic process"/>
    <property type="evidence" value="ECO:0007669"/>
    <property type="project" value="TreeGrafter"/>
</dbReference>
<dbReference type="GO" id="GO:0042840">
    <property type="term" value="P:D-glucuronate catabolic process"/>
    <property type="evidence" value="ECO:0007669"/>
    <property type="project" value="TreeGrafter"/>
</dbReference>
<dbReference type="AlphaFoldDB" id="A0A1L6J7L3"/>
<dbReference type="Proteomes" id="UP000286681">
    <property type="component" value="Unassembled WGS sequence"/>
</dbReference>
<reference evidence="8" key="1">
    <citation type="submission" date="2016-12" db="EMBL/GenBank/DDBJ databases">
        <title>Whole genome sequencing of Sphingomonas koreensis.</title>
        <authorList>
            <person name="Conlan S."/>
            <person name="Thomas P.J."/>
            <person name="Mullikin J."/>
            <person name="Palmore T.N."/>
            <person name="Frank K.M."/>
            <person name="Segre J.A."/>
        </authorList>
    </citation>
    <scope>NUCLEOTIDE SEQUENCE</scope>
    <source>
        <strain evidence="8">ABOJV</strain>
    </source>
</reference>
<keyword evidence="6 7" id="KW-0413">Isomerase</keyword>
<dbReference type="NCBIfam" id="NF002794">
    <property type="entry name" value="PRK02925.1"/>
    <property type="match status" value="1"/>
</dbReference>
<reference evidence="9 11" key="3">
    <citation type="submission" date="2018-07" db="EMBL/GenBank/DDBJ databases">
        <title>Genomic and Epidemiologic Investigation of an Indolent Hospital Outbreak.</title>
        <authorList>
            <person name="Johnson R.C."/>
            <person name="Deming C."/>
            <person name="Conlan S."/>
            <person name="Zellmer C.J."/>
            <person name="Michelin A.V."/>
            <person name="Lee-Lin S."/>
            <person name="Thomas P.J."/>
            <person name="Park M."/>
            <person name="Weingarten R.A."/>
            <person name="Less J."/>
            <person name="Dekker J.P."/>
            <person name="Frank K.M."/>
            <person name="Musser K.A."/>
            <person name="Mcquiston J.R."/>
            <person name="Henderson D.K."/>
            <person name="Lau A.F."/>
            <person name="Palmore T.N."/>
            <person name="Segre J.A."/>
        </authorList>
    </citation>
    <scope>NUCLEOTIDE SEQUENCE [LARGE SCALE GENOMIC DNA]</scope>
    <source>
        <strain evidence="9 11">SK-NIH.Env10_0317</strain>
    </source>
</reference>
<dbReference type="UniPathway" id="UPA00246"/>
<organism evidence="8 10">
    <name type="scientific">Sphingomonas koreensis</name>
    <dbReference type="NCBI Taxonomy" id="93064"/>
    <lineage>
        <taxon>Bacteria</taxon>
        <taxon>Pseudomonadati</taxon>
        <taxon>Pseudomonadota</taxon>
        <taxon>Alphaproteobacteria</taxon>
        <taxon>Sphingomonadales</taxon>
        <taxon>Sphingomonadaceae</taxon>
        <taxon>Sphingomonas</taxon>
    </lineage>
</organism>
<proteinExistence type="inferred from homology"/>
<dbReference type="GO" id="GO:0008880">
    <property type="term" value="F:glucuronate isomerase activity"/>
    <property type="evidence" value="ECO:0007669"/>
    <property type="project" value="UniProtKB-UniRule"/>
</dbReference>
<dbReference type="Gene3D" id="3.20.20.140">
    <property type="entry name" value="Metal-dependent hydrolases"/>
    <property type="match status" value="1"/>
</dbReference>
<dbReference type="InterPro" id="IPR032466">
    <property type="entry name" value="Metal_Hydrolase"/>
</dbReference>
<accession>A0A1L6J7L3</accession>
<dbReference type="InterPro" id="IPR003766">
    <property type="entry name" value="Uronate_isomerase"/>
</dbReference>
<evidence type="ECO:0000256" key="6">
    <source>
        <dbReference type="ARBA" id="ARBA00023235"/>
    </source>
</evidence>
<evidence type="ECO:0000256" key="5">
    <source>
        <dbReference type="ARBA" id="ARBA00020555"/>
    </source>
</evidence>
<dbReference type="KEGG" id="skr:BRX40_05325"/>
<evidence type="ECO:0000256" key="3">
    <source>
        <dbReference type="ARBA" id="ARBA00008397"/>
    </source>
</evidence>
<sequence>MTDTTPLSLHPDRLFPADPETRAIARELYNSVKDLPIVSPHGHTDPSWFASDEPFANPAALFIIPDHYVFRMLYSQGVPLEELGVPRIDGGWTQTDPRKIWHRFAENFHLLRGTPSRMWLDHAFHAILGITERLCPANADRIYDQIDAKLKTDEFRPRALFERFGIELLATTEDPLDDLRHHRAIAASGWKGRVVTAFRPDNVTDPEHPRFREALPELGRITGEDVTTWDGYLAALRNRRRYFIEHGGCTSTDHGHPTAHTENLPQEEAAALFGKIVRGEGDANDAERFRGQMLTEMARMSLDDGLVMQIHPGALRSQNPAVTNVFGEAKGDDWPSRTEYVNALKPLLNAYGNERNLTIILFTLDESNYAREIAPLAGHYPALRIGPAWWFHDSPEGMRRFREQVTETGGFYNTVGFNDDTRAFLSIPSRHDMSRRVDCSFLARLVAEHRLEKDEAFAVAQDLAYNLVRQAYRL</sequence>
<comment type="similarity">
    <text evidence="3 7">Belongs to the metallo-dependent hydrolases superfamily. Uronate isomerase family.</text>
</comment>
<keyword evidence="10" id="KW-1185">Reference proteome</keyword>
<comment type="catalytic activity">
    <reaction evidence="1 7">
        <text>D-glucuronate = D-fructuronate</text>
        <dbReference type="Rhea" id="RHEA:13049"/>
        <dbReference type="ChEBI" id="CHEBI:58720"/>
        <dbReference type="ChEBI" id="CHEBI:59863"/>
        <dbReference type="EC" id="5.3.1.12"/>
    </reaction>
</comment>
<evidence type="ECO:0000256" key="7">
    <source>
        <dbReference type="HAMAP-Rule" id="MF_00675"/>
    </source>
</evidence>
<evidence type="ECO:0000256" key="2">
    <source>
        <dbReference type="ARBA" id="ARBA00004892"/>
    </source>
</evidence>
<dbReference type="STRING" id="93064.BRX40_05325"/>
<dbReference type="OrthoDB" id="9766564at2"/>
<evidence type="ECO:0000313" key="10">
    <source>
        <dbReference type="Proteomes" id="UP000185161"/>
    </source>
</evidence>
<reference evidence="10" key="2">
    <citation type="submission" date="2016-12" db="EMBL/GenBank/DDBJ databases">
        <title>Whole genome sequencing of Sphingomonas sp. ABOJV.</title>
        <authorList>
            <person name="Conlan S."/>
            <person name="Thomas P.J."/>
            <person name="Mullikin J."/>
            <person name="Palmore T.N."/>
            <person name="Frank K.M."/>
            <person name="Segre J.A."/>
        </authorList>
    </citation>
    <scope>NUCLEOTIDE SEQUENCE [LARGE SCALE GENOMIC DNA]</scope>
    <source>
        <strain evidence="10">ABOJV</strain>
    </source>
</reference>
<dbReference type="Proteomes" id="UP000185161">
    <property type="component" value="Chromosome"/>
</dbReference>
<gene>
    <name evidence="7" type="primary">uxaC</name>
    <name evidence="8" type="ORF">BRX40_05325</name>
    <name evidence="9" type="ORF">CA257_00685</name>
</gene>
<evidence type="ECO:0000313" key="11">
    <source>
        <dbReference type="Proteomes" id="UP000286681"/>
    </source>
</evidence>
<dbReference type="RefSeq" id="WP_075150910.1">
    <property type="nucleotide sequence ID" value="NZ_CP018820.1"/>
</dbReference>
<dbReference type="PANTHER" id="PTHR30068">
    <property type="entry name" value="URONATE ISOMERASE"/>
    <property type="match status" value="1"/>
</dbReference>
<dbReference type="SUPFAM" id="SSF51556">
    <property type="entry name" value="Metallo-dependent hydrolases"/>
    <property type="match status" value="1"/>
</dbReference>
<dbReference type="EMBL" id="CP018820">
    <property type="protein sequence ID" value="APR51933.1"/>
    <property type="molecule type" value="Genomic_DNA"/>
</dbReference>
<dbReference type="EMBL" id="QQWO01000001">
    <property type="protein sequence ID" value="RSV08033.1"/>
    <property type="molecule type" value="Genomic_DNA"/>
</dbReference>
<dbReference type="Gene3D" id="1.10.2020.10">
    <property type="entry name" value="uronate isomerase, domain 2, chain A"/>
    <property type="match status" value="1"/>
</dbReference>
<evidence type="ECO:0000256" key="1">
    <source>
        <dbReference type="ARBA" id="ARBA00001165"/>
    </source>
</evidence>
<dbReference type="HAMAP" id="MF_00675">
    <property type="entry name" value="UxaC"/>
    <property type="match status" value="1"/>
</dbReference>
<name>A0A1L6J7L3_9SPHN</name>
<dbReference type="Pfam" id="PF02614">
    <property type="entry name" value="UxaC"/>
    <property type="match status" value="1"/>
</dbReference>
<dbReference type="EC" id="5.3.1.12" evidence="4 7"/>
<comment type="catalytic activity">
    <reaction evidence="7">
        <text>aldehydo-D-galacturonate = keto-D-tagaturonate</text>
        <dbReference type="Rhea" id="RHEA:27702"/>
        <dbReference type="ChEBI" id="CHEBI:12952"/>
        <dbReference type="ChEBI" id="CHEBI:17886"/>
    </reaction>
</comment>
<dbReference type="PANTHER" id="PTHR30068:SF4">
    <property type="entry name" value="URONATE ISOMERASE"/>
    <property type="match status" value="1"/>
</dbReference>
<evidence type="ECO:0000256" key="4">
    <source>
        <dbReference type="ARBA" id="ARBA00012546"/>
    </source>
</evidence>
<evidence type="ECO:0000313" key="8">
    <source>
        <dbReference type="EMBL" id="APR51933.1"/>
    </source>
</evidence>
<comment type="pathway">
    <text evidence="2 7">Carbohydrate metabolism; pentose and glucuronate interconversion.</text>
</comment>
<evidence type="ECO:0000313" key="9">
    <source>
        <dbReference type="EMBL" id="RSV08033.1"/>
    </source>
</evidence>
<protein>
    <recommendedName>
        <fullName evidence="5 7">Uronate isomerase</fullName>
        <ecNumber evidence="4 7">5.3.1.12</ecNumber>
    </recommendedName>
    <alternativeName>
        <fullName evidence="7">Glucuronate isomerase</fullName>
    </alternativeName>
    <alternativeName>
        <fullName evidence="7">Uronic isomerase</fullName>
    </alternativeName>
</protein>